<dbReference type="Proteomes" id="UP000294933">
    <property type="component" value="Unassembled WGS sequence"/>
</dbReference>
<organism evidence="1 2">
    <name type="scientific">Rickenella mellea</name>
    <dbReference type="NCBI Taxonomy" id="50990"/>
    <lineage>
        <taxon>Eukaryota</taxon>
        <taxon>Fungi</taxon>
        <taxon>Dikarya</taxon>
        <taxon>Basidiomycota</taxon>
        <taxon>Agaricomycotina</taxon>
        <taxon>Agaricomycetes</taxon>
        <taxon>Hymenochaetales</taxon>
        <taxon>Rickenellaceae</taxon>
        <taxon>Rickenella</taxon>
    </lineage>
</organism>
<accession>A0A4Y7PM01</accession>
<protein>
    <submittedName>
        <fullName evidence="1">Uncharacterized protein</fullName>
    </submittedName>
</protein>
<name>A0A4Y7PM01_9AGAM</name>
<sequence length="172" mass="19591">MAQQRVAEAPHTANTNPTHVLTADDLFKLVQRCVRIQELLLFYLNKDTISGPQYDKIVSYQKDYAGIEVEIMAHIDKYTDLESRFAKVSAELVDAIWELDVTKKFDSGYQKYVEIHYPSQQIPSDSDFEKHKSVFLLYNRLKYWLGQQASHKSAQAHAAPGGSTLHTGTSKL</sequence>
<dbReference type="EMBL" id="ML170250">
    <property type="protein sequence ID" value="TDL16158.1"/>
    <property type="molecule type" value="Genomic_DNA"/>
</dbReference>
<keyword evidence="2" id="KW-1185">Reference proteome</keyword>
<evidence type="ECO:0000313" key="1">
    <source>
        <dbReference type="EMBL" id="TDL16158.1"/>
    </source>
</evidence>
<proteinExistence type="predicted"/>
<reference evidence="1 2" key="1">
    <citation type="submission" date="2018-06" db="EMBL/GenBank/DDBJ databases">
        <title>A transcriptomic atlas of mushroom development highlights an independent origin of complex multicellularity.</title>
        <authorList>
            <consortium name="DOE Joint Genome Institute"/>
            <person name="Krizsan K."/>
            <person name="Almasi E."/>
            <person name="Merenyi Z."/>
            <person name="Sahu N."/>
            <person name="Viragh M."/>
            <person name="Koszo T."/>
            <person name="Mondo S."/>
            <person name="Kiss B."/>
            <person name="Balint B."/>
            <person name="Kues U."/>
            <person name="Barry K."/>
            <person name="Hegedus J.C."/>
            <person name="Henrissat B."/>
            <person name="Johnson J."/>
            <person name="Lipzen A."/>
            <person name="Ohm R."/>
            <person name="Nagy I."/>
            <person name="Pangilinan J."/>
            <person name="Yan J."/>
            <person name="Xiong Y."/>
            <person name="Grigoriev I.V."/>
            <person name="Hibbett D.S."/>
            <person name="Nagy L.G."/>
        </authorList>
    </citation>
    <scope>NUCLEOTIDE SEQUENCE [LARGE SCALE GENOMIC DNA]</scope>
    <source>
        <strain evidence="1 2">SZMC22713</strain>
    </source>
</reference>
<gene>
    <name evidence="1" type="ORF">BD410DRAFT_832229</name>
</gene>
<evidence type="ECO:0000313" key="2">
    <source>
        <dbReference type="Proteomes" id="UP000294933"/>
    </source>
</evidence>
<dbReference type="AlphaFoldDB" id="A0A4Y7PM01"/>
<dbReference type="VEuPathDB" id="FungiDB:BD410DRAFT_832229"/>